<sequence>MARLILALRWPNNVPVMRVPPWMFPSWRRLPLSDKGILQVGVIIGKDRKTALKRRKSLADLEGPILLVGCWREIAGREGDRGDLGDEGSDFGDKGVCSGEDCGGSCDGGGEAFAVVRRGISNDM</sequence>
<protein>
    <submittedName>
        <fullName evidence="1">Uncharacterized protein</fullName>
    </submittedName>
</protein>
<evidence type="ECO:0000313" key="2">
    <source>
        <dbReference type="Proteomes" id="UP000467840"/>
    </source>
</evidence>
<proteinExistence type="predicted"/>
<dbReference type="EMBL" id="JAAGAX010000002">
    <property type="protein sequence ID" value="KAF2323723.1"/>
    <property type="molecule type" value="Genomic_DNA"/>
</dbReference>
<reference evidence="1 2" key="1">
    <citation type="journal article" date="2020" name="Mol. Plant">
        <title>The Chromosome-Based Rubber Tree Genome Provides New Insights into Spurge Genome Evolution and Rubber Biosynthesis.</title>
        <authorList>
            <person name="Liu J."/>
            <person name="Shi C."/>
            <person name="Shi C.C."/>
            <person name="Li W."/>
            <person name="Zhang Q.J."/>
            <person name="Zhang Y."/>
            <person name="Li K."/>
            <person name="Lu H.F."/>
            <person name="Shi C."/>
            <person name="Zhu S.T."/>
            <person name="Xiao Z.Y."/>
            <person name="Nan H."/>
            <person name="Yue Y."/>
            <person name="Zhu X.G."/>
            <person name="Wu Y."/>
            <person name="Hong X.N."/>
            <person name="Fan G.Y."/>
            <person name="Tong Y."/>
            <person name="Zhang D."/>
            <person name="Mao C.L."/>
            <person name="Liu Y.L."/>
            <person name="Hao S.J."/>
            <person name="Liu W.Q."/>
            <person name="Lv M.Q."/>
            <person name="Zhang H.B."/>
            <person name="Liu Y."/>
            <person name="Hu-Tang G.R."/>
            <person name="Wang J.P."/>
            <person name="Wang J.H."/>
            <person name="Sun Y.H."/>
            <person name="Ni S.B."/>
            <person name="Chen W.B."/>
            <person name="Zhang X.C."/>
            <person name="Jiao Y.N."/>
            <person name="Eichler E.E."/>
            <person name="Li G.H."/>
            <person name="Liu X."/>
            <person name="Gao L.Z."/>
        </authorList>
    </citation>
    <scope>NUCLEOTIDE SEQUENCE [LARGE SCALE GENOMIC DNA]</scope>
    <source>
        <strain evidence="2">cv. GT1</strain>
        <tissue evidence="1">Leaf</tissue>
    </source>
</reference>
<name>A0A6A6NEZ6_HEVBR</name>
<dbReference type="Proteomes" id="UP000467840">
    <property type="component" value="Chromosome 11"/>
</dbReference>
<organism evidence="1 2">
    <name type="scientific">Hevea brasiliensis</name>
    <name type="common">Para rubber tree</name>
    <name type="synonym">Siphonia brasiliensis</name>
    <dbReference type="NCBI Taxonomy" id="3981"/>
    <lineage>
        <taxon>Eukaryota</taxon>
        <taxon>Viridiplantae</taxon>
        <taxon>Streptophyta</taxon>
        <taxon>Embryophyta</taxon>
        <taxon>Tracheophyta</taxon>
        <taxon>Spermatophyta</taxon>
        <taxon>Magnoliopsida</taxon>
        <taxon>eudicotyledons</taxon>
        <taxon>Gunneridae</taxon>
        <taxon>Pentapetalae</taxon>
        <taxon>rosids</taxon>
        <taxon>fabids</taxon>
        <taxon>Malpighiales</taxon>
        <taxon>Euphorbiaceae</taxon>
        <taxon>Crotonoideae</taxon>
        <taxon>Micrandreae</taxon>
        <taxon>Hevea</taxon>
    </lineage>
</organism>
<dbReference type="AlphaFoldDB" id="A0A6A6NEZ6"/>
<evidence type="ECO:0000313" key="1">
    <source>
        <dbReference type="EMBL" id="KAF2323723.1"/>
    </source>
</evidence>
<keyword evidence="2" id="KW-1185">Reference proteome</keyword>
<accession>A0A6A6NEZ6</accession>
<comment type="caution">
    <text evidence="1">The sequence shown here is derived from an EMBL/GenBank/DDBJ whole genome shotgun (WGS) entry which is preliminary data.</text>
</comment>
<gene>
    <name evidence="1" type="ORF">GH714_036721</name>
</gene>